<name>A0ABU2AZW8_9MICC</name>
<feature type="domain" description="Glycosyltransferase 2-like" evidence="1">
    <location>
        <begin position="493"/>
        <end position="626"/>
    </location>
</feature>
<evidence type="ECO:0000259" key="1">
    <source>
        <dbReference type="Pfam" id="PF00535"/>
    </source>
</evidence>
<dbReference type="PANTHER" id="PTHR22916:SF3">
    <property type="entry name" value="UDP-GLCNAC:BETAGAL BETA-1,3-N-ACETYLGLUCOSAMINYLTRANSFERASE-LIKE PROTEIN 1"/>
    <property type="match status" value="1"/>
</dbReference>
<keyword evidence="3" id="KW-1185">Reference proteome</keyword>
<accession>A0ABU2AZW8</accession>
<dbReference type="Gene3D" id="3.90.550.10">
    <property type="entry name" value="Spore Coat Polysaccharide Biosynthesis Protein SpsA, Chain A"/>
    <property type="match status" value="1"/>
</dbReference>
<reference evidence="2 3" key="1">
    <citation type="submission" date="2023-07" db="EMBL/GenBank/DDBJ databases">
        <title>Sequencing the genomes of 1000 actinobacteria strains.</title>
        <authorList>
            <person name="Klenk H.-P."/>
        </authorList>
    </citation>
    <scope>NUCLEOTIDE SEQUENCE [LARGE SCALE GENOMIC DNA]</scope>
    <source>
        <strain evidence="2 3">DSM 22966</strain>
    </source>
</reference>
<dbReference type="RefSeq" id="WP_310172441.1">
    <property type="nucleotide sequence ID" value="NZ_BAABHE010000002.1"/>
</dbReference>
<dbReference type="Proteomes" id="UP001183794">
    <property type="component" value="Unassembled WGS sequence"/>
</dbReference>
<gene>
    <name evidence="2" type="ORF">J2S62_001157</name>
</gene>
<evidence type="ECO:0000313" key="2">
    <source>
        <dbReference type="EMBL" id="MDR7346900.1"/>
    </source>
</evidence>
<dbReference type="CDD" id="cd00761">
    <property type="entry name" value="Glyco_tranf_GTA_type"/>
    <property type="match status" value="1"/>
</dbReference>
<dbReference type="Pfam" id="PF00535">
    <property type="entry name" value="Glycos_transf_2"/>
    <property type="match status" value="1"/>
</dbReference>
<dbReference type="InterPro" id="IPR029044">
    <property type="entry name" value="Nucleotide-diphossugar_trans"/>
</dbReference>
<organism evidence="2 3">
    <name type="scientific">Enteractinococcus fodinae</name>
    <dbReference type="NCBI Taxonomy" id="684663"/>
    <lineage>
        <taxon>Bacteria</taxon>
        <taxon>Bacillati</taxon>
        <taxon>Actinomycetota</taxon>
        <taxon>Actinomycetes</taxon>
        <taxon>Micrococcales</taxon>
        <taxon>Micrococcaceae</taxon>
    </lineage>
</organism>
<protein>
    <submittedName>
        <fullName evidence="2">Glycosyltransferase involved in cell wall biosynthesis</fullName>
    </submittedName>
</protein>
<dbReference type="PANTHER" id="PTHR22916">
    <property type="entry name" value="GLYCOSYLTRANSFERASE"/>
    <property type="match status" value="1"/>
</dbReference>
<sequence>MSDLPPTSGGIANTPFATKIGIISDLFLYKSFEGLADFKPIYPHNYQQHSDIDVLLLVSTWKGIDGISWKGVTARRSEQRELLFDHILPFYRDLGIPIVFYSKEDPPNYAQFLPFAQQADYIFTSAEEKVEQYRADCPHAINVETLSFGINPKNHSPIGSQQGEIKSLVPFAGSWFNHKYPDRARWGGDILDAVVASDYYDLLIFDRNSELHDPRYRFPNRYAYTLTPAIDHQTLLDIQRRVDVSVNLNSVSDSSSMFANRAIELQAQGTVVLSNYNVALNSRYPHVHISNGFTDTLATLNTMTEREIRDIQAAGIRSAFSHELALMRISKILSTIGLSASVPEPRVVILKHSDDAALQQDMAQQTYPNIVDTVPVDDVSNVHDLPDRADVVVHVGTQHEYAPTHVEDLVNAFRYTDARAVEKFEASAANPHHAMRHTYAALQNQHSLGAEYIGVIPRSVEPKPGYRIDDIGIRTRTETIEVTQRTHKPAILSVVVPIYNNGPHLLYKCIASLRRSSIFDQMEIILVDDGSTDPTTIHAFEALERELIGATVYRFEPGGSGSASRPRNKGLELASCEYVTYLDPDNEALNDAYVKLLHITAKTDVDFAVGDMTRWRGDNSPVRYTKFLRDRLGIEGNIGEGGPQALVDMDFMPISIQAIVARTDWLRGLGLTQPVGAVGQDSYFFQQMLYYANKFAVVPVAAHTYYAQVENSVVNTVNAKFFDKYLPLESARSQWLEEVGLLESYKASRMETFFTGWYLRKLDDVPEEQRSQAIATVEELGQMYGSHEWQTEEAQRFWNRDTDEAVHSIQQASQEG</sequence>
<proteinExistence type="predicted"/>
<dbReference type="EMBL" id="JAVDYJ010000001">
    <property type="protein sequence ID" value="MDR7346900.1"/>
    <property type="molecule type" value="Genomic_DNA"/>
</dbReference>
<evidence type="ECO:0000313" key="3">
    <source>
        <dbReference type="Proteomes" id="UP001183794"/>
    </source>
</evidence>
<dbReference type="SUPFAM" id="SSF53448">
    <property type="entry name" value="Nucleotide-diphospho-sugar transferases"/>
    <property type="match status" value="1"/>
</dbReference>
<dbReference type="InterPro" id="IPR001173">
    <property type="entry name" value="Glyco_trans_2-like"/>
</dbReference>
<comment type="caution">
    <text evidence="2">The sequence shown here is derived from an EMBL/GenBank/DDBJ whole genome shotgun (WGS) entry which is preliminary data.</text>
</comment>